<evidence type="ECO:0000313" key="2">
    <source>
        <dbReference type="Proteomes" id="UP001055013"/>
    </source>
</evidence>
<dbReference type="Proteomes" id="UP001055013">
    <property type="component" value="Unassembled WGS sequence"/>
</dbReference>
<proteinExistence type="predicted"/>
<reference evidence="1" key="1">
    <citation type="submission" date="2021-09" db="EMBL/GenBank/DDBJ databases">
        <title>Isolation and characterization of 3-chlorobenzoate degrading bacteria from soils in Shizuoka.</title>
        <authorList>
            <person name="Ifat A."/>
            <person name="Ogawa N."/>
            <person name="Kimbara K."/>
            <person name="Moriuchi R."/>
            <person name="Dohra H."/>
            <person name="Shintani M."/>
        </authorList>
    </citation>
    <scope>NUCLEOTIDE SEQUENCE</scope>
    <source>
        <strain evidence="1">19CS2-2</strain>
    </source>
</reference>
<dbReference type="EMBL" id="BPUR01000037">
    <property type="protein sequence ID" value="GJH22237.1"/>
    <property type="molecule type" value="Genomic_DNA"/>
</dbReference>
<protein>
    <submittedName>
        <fullName evidence="1">Uncharacterized protein</fullName>
    </submittedName>
</protein>
<gene>
    <name evidence="1" type="ORF">CBA19CS22_36865</name>
</gene>
<organism evidence="1 2">
    <name type="scientific">Caballeronia novacaledonica</name>
    <dbReference type="NCBI Taxonomy" id="1544861"/>
    <lineage>
        <taxon>Bacteria</taxon>
        <taxon>Pseudomonadati</taxon>
        <taxon>Pseudomonadota</taxon>
        <taxon>Betaproteobacteria</taxon>
        <taxon>Burkholderiales</taxon>
        <taxon>Burkholderiaceae</taxon>
        <taxon>Caballeronia</taxon>
    </lineage>
</organism>
<keyword evidence="2" id="KW-1185">Reference proteome</keyword>
<accession>A0ACB5R5J4</accession>
<evidence type="ECO:0000313" key="1">
    <source>
        <dbReference type="EMBL" id="GJH22237.1"/>
    </source>
</evidence>
<sequence length="92" mass="10251">MPSFEERVAVKLARLEAWCLDNGVTVSAAGEVDEASACALLSYTSRDALRHQAAEGRLSPVLRRRRCGPRWLYELESIAEEIVLAYERNAVS</sequence>
<name>A0ACB5R5J4_9BURK</name>
<comment type="caution">
    <text evidence="1">The sequence shown here is derived from an EMBL/GenBank/DDBJ whole genome shotgun (WGS) entry which is preliminary data.</text>
</comment>